<organism evidence="5 6">
    <name type="scientific">Dactylosporangium salmoneum</name>
    <dbReference type="NCBI Taxonomy" id="53361"/>
    <lineage>
        <taxon>Bacteria</taxon>
        <taxon>Bacillati</taxon>
        <taxon>Actinomycetota</taxon>
        <taxon>Actinomycetes</taxon>
        <taxon>Micromonosporales</taxon>
        <taxon>Micromonosporaceae</taxon>
        <taxon>Dactylosporangium</taxon>
    </lineage>
</organism>
<dbReference type="EMBL" id="BAAARV010000025">
    <property type="protein sequence ID" value="GAA2347543.1"/>
    <property type="molecule type" value="Genomic_DNA"/>
</dbReference>
<keyword evidence="3" id="KW-0804">Transcription</keyword>
<proteinExistence type="predicted"/>
<sequence length="86" mass="9028">MPAEDIGDDRPVWEQVVAGLRVRIAAGKPGDRLPSISELAEEYGVGATTVKMALSALRLSGEIRTKRGQGTYIAGGDGRTGESVTD</sequence>
<dbReference type="Gene3D" id="1.10.10.10">
    <property type="entry name" value="Winged helix-like DNA-binding domain superfamily/Winged helix DNA-binding domain"/>
    <property type="match status" value="1"/>
</dbReference>
<evidence type="ECO:0000256" key="2">
    <source>
        <dbReference type="ARBA" id="ARBA00023125"/>
    </source>
</evidence>
<dbReference type="PANTHER" id="PTHR44846">
    <property type="entry name" value="MANNOSYL-D-GLYCERATE TRANSPORT/METABOLISM SYSTEM REPRESSOR MNGR-RELATED"/>
    <property type="match status" value="1"/>
</dbReference>
<dbReference type="InterPro" id="IPR000524">
    <property type="entry name" value="Tscrpt_reg_HTH_GntR"/>
</dbReference>
<gene>
    <name evidence="5" type="ORF">GCM10010170_035250</name>
</gene>
<dbReference type="SUPFAM" id="SSF46785">
    <property type="entry name" value="Winged helix' DNA-binding domain"/>
    <property type="match status" value="1"/>
</dbReference>
<dbReference type="PROSITE" id="PS50949">
    <property type="entry name" value="HTH_GNTR"/>
    <property type="match status" value="1"/>
</dbReference>
<keyword evidence="6" id="KW-1185">Reference proteome</keyword>
<evidence type="ECO:0000256" key="1">
    <source>
        <dbReference type="ARBA" id="ARBA00023015"/>
    </source>
</evidence>
<dbReference type="CDD" id="cd07377">
    <property type="entry name" value="WHTH_GntR"/>
    <property type="match status" value="1"/>
</dbReference>
<reference evidence="5 6" key="1">
    <citation type="journal article" date="2019" name="Int. J. Syst. Evol. Microbiol.">
        <title>The Global Catalogue of Microorganisms (GCM) 10K type strain sequencing project: providing services to taxonomists for standard genome sequencing and annotation.</title>
        <authorList>
            <consortium name="The Broad Institute Genomics Platform"/>
            <consortium name="The Broad Institute Genome Sequencing Center for Infectious Disease"/>
            <person name="Wu L."/>
            <person name="Ma J."/>
        </authorList>
    </citation>
    <scope>NUCLEOTIDE SEQUENCE [LARGE SCALE GENOMIC DNA]</scope>
    <source>
        <strain evidence="5 6">JCM 3272</strain>
    </source>
</reference>
<dbReference type="Proteomes" id="UP001501444">
    <property type="component" value="Unassembled WGS sequence"/>
</dbReference>
<dbReference type="SMART" id="SM00345">
    <property type="entry name" value="HTH_GNTR"/>
    <property type="match status" value="1"/>
</dbReference>
<name>A0ABN3GAI9_9ACTN</name>
<evidence type="ECO:0000259" key="4">
    <source>
        <dbReference type="PROSITE" id="PS50949"/>
    </source>
</evidence>
<dbReference type="InterPro" id="IPR036388">
    <property type="entry name" value="WH-like_DNA-bd_sf"/>
</dbReference>
<evidence type="ECO:0000313" key="6">
    <source>
        <dbReference type="Proteomes" id="UP001501444"/>
    </source>
</evidence>
<dbReference type="Pfam" id="PF00392">
    <property type="entry name" value="GntR"/>
    <property type="match status" value="1"/>
</dbReference>
<keyword evidence="1" id="KW-0805">Transcription regulation</keyword>
<dbReference type="InterPro" id="IPR050679">
    <property type="entry name" value="Bact_HTH_transcr_reg"/>
</dbReference>
<comment type="caution">
    <text evidence="5">The sequence shown here is derived from an EMBL/GenBank/DDBJ whole genome shotgun (WGS) entry which is preliminary data.</text>
</comment>
<dbReference type="RefSeq" id="WP_344613474.1">
    <property type="nucleotide sequence ID" value="NZ_BAAARV010000025.1"/>
</dbReference>
<dbReference type="PANTHER" id="PTHR44846:SF1">
    <property type="entry name" value="MANNOSYL-D-GLYCERATE TRANSPORT_METABOLISM SYSTEM REPRESSOR MNGR-RELATED"/>
    <property type="match status" value="1"/>
</dbReference>
<evidence type="ECO:0000313" key="5">
    <source>
        <dbReference type="EMBL" id="GAA2347543.1"/>
    </source>
</evidence>
<keyword evidence="2" id="KW-0238">DNA-binding</keyword>
<accession>A0ABN3GAI9</accession>
<protein>
    <recommendedName>
        <fullName evidence="4">HTH gntR-type domain-containing protein</fullName>
    </recommendedName>
</protein>
<dbReference type="InterPro" id="IPR036390">
    <property type="entry name" value="WH_DNA-bd_sf"/>
</dbReference>
<evidence type="ECO:0000256" key="3">
    <source>
        <dbReference type="ARBA" id="ARBA00023163"/>
    </source>
</evidence>
<feature type="domain" description="HTH gntR-type" evidence="4">
    <location>
        <begin position="10"/>
        <end position="76"/>
    </location>
</feature>